<feature type="compositionally biased region" description="Polar residues" evidence="5">
    <location>
        <begin position="227"/>
        <end position="253"/>
    </location>
</feature>
<feature type="compositionally biased region" description="Basic residues" evidence="5">
    <location>
        <begin position="306"/>
        <end position="316"/>
    </location>
</feature>
<evidence type="ECO:0000256" key="5">
    <source>
        <dbReference type="SAM" id="MobiDB-lite"/>
    </source>
</evidence>
<evidence type="ECO:0000256" key="4">
    <source>
        <dbReference type="SAM" id="Coils"/>
    </source>
</evidence>
<keyword evidence="8" id="KW-1185">Reference proteome</keyword>
<dbReference type="GO" id="GO:0006334">
    <property type="term" value="P:nucleosome assembly"/>
    <property type="evidence" value="ECO:0007669"/>
    <property type="project" value="TreeGrafter"/>
</dbReference>
<keyword evidence="3 4" id="KW-0175">Coiled coil</keyword>
<feature type="coiled-coil region" evidence="4">
    <location>
        <begin position="708"/>
        <end position="735"/>
    </location>
</feature>
<comment type="similarity">
    <text evidence="1">Belongs to the SPT2 family.</text>
</comment>
<accession>A0AAE1A2T6</accession>
<name>A0AAE1A2T6_9GAST</name>
<feature type="compositionally biased region" description="Acidic residues" evidence="5">
    <location>
        <begin position="595"/>
        <end position="606"/>
    </location>
</feature>
<dbReference type="Proteomes" id="UP001283361">
    <property type="component" value="Unassembled WGS sequence"/>
</dbReference>
<dbReference type="GO" id="GO:0006360">
    <property type="term" value="P:transcription by RNA polymerase I"/>
    <property type="evidence" value="ECO:0007669"/>
    <property type="project" value="TreeGrafter"/>
</dbReference>
<evidence type="ECO:0000259" key="6">
    <source>
        <dbReference type="Pfam" id="PF22878"/>
    </source>
</evidence>
<evidence type="ECO:0000313" key="8">
    <source>
        <dbReference type="Proteomes" id="UP001283361"/>
    </source>
</evidence>
<feature type="compositionally biased region" description="Basic residues" evidence="5">
    <location>
        <begin position="619"/>
        <end position="637"/>
    </location>
</feature>
<dbReference type="GO" id="GO:0005730">
    <property type="term" value="C:nucleolus"/>
    <property type="evidence" value="ECO:0007669"/>
    <property type="project" value="TreeGrafter"/>
</dbReference>
<feature type="compositionally biased region" description="Basic and acidic residues" evidence="5">
    <location>
        <begin position="373"/>
        <end position="391"/>
    </location>
</feature>
<feature type="compositionally biased region" description="Basic and acidic residues" evidence="5">
    <location>
        <begin position="478"/>
        <end position="504"/>
    </location>
</feature>
<dbReference type="Pfam" id="PF08243">
    <property type="entry name" value="SPT2"/>
    <property type="match status" value="1"/>
</dbReference>
<evidence type="ECO:0000313" key="7">
    <source>
        <dbReference type="EMBL" id="KAK3779902.1"/>
    </source>
</evidence>
<dbReference type="Pfam" id="PF22878">
    <property type="entry name" value="SPT2_N"/>
    <property type="match status" value="1"/>
</dbReference>
<dbReference type="GO" id="GO:0042393">
    <property type="term" value="F:histone binding"/>
    <property type="evidence" value="ECO:0007669"/>
    <property type="project" value="TreeGrafter"/>
</dbReference>
<evidence type="ECO:0000256" key="2">
    <source>
        <dbReference type="ARBA" id="ARBA00013786"/>
    </source>
</evidence>
<dbReference type="AlphaFoldDB" id="A0AAE1A2T6"/>
<feature type="compositionally biased region" description="Acidic residues" evidence="5">
    <location>
        <begin position="642"/>
        <end position="662"/>
    </location>
</feature>
<sequence length="739" mass="84086">MDFHELMHVAASKQQATMKKAKKNRYSLDLPAPKREEKSKAKSETVQKLIQEKEKEKQKREREQQENERRKIEERERQEKEEIARNKFRIPKKKSEPFALEKRQLIDSLFDDTGEDYPEQEGNTDTAKRKHSEMKAFSSHSSSSLPSNSSIHKISLKDSSPCAADKKASRLSSKECYSSNKSSSSSKHLNGSSSSSKHRSSHSSSKAHKGESSSHHHSSKNTSNNHQNLDIASAKTNKVSTSLNGSKDNSSYKNPIPLNKNHLNPIQERHAENPQLSEKAKILARLQAIKERTKAAIEMENEAKGKRVRGVKTQRKGKNEEVNEKAKSAEIVKDAISSDEESGNDMPSALDIMLSERNAKLEKEKIARLAKQAWERATKGEVDKSREDSKSHKVKKHMLEKRKDKSSSRMVKQDDKISPFSESSASKQEAQKQKKPVIVRHANNAPPPMDFKAILAIAEKKSKEPSNSTALLTIPKKKKEDERRPMTQEEKDRMERRKTKEYQDWLKFGGKQPKDNRRSSISDDEIGEKRSLPSQGSNFGPKSVDSLKAKFVGSSSTTSHSREKSTGVKPLVKQSSHYRSIPVNENLLVCGPVSEDNDDDKSDNDIEAVQGNPFDRIMKQVHKKRPASQHMVKPSKRMRIDSEEEEEEDSDMDDFIDDGDDPALDVSKEIQSLFGYNRNKYKNEREDDLSDMEANFSTVMAEEKRSAKLGLLEDLEDIRMEQEELRRKAALKKKMRRAK</sequence>
<dbReference type="PANTHER" id="PTHR22691:SF8">
    <property type="entry name" value="PROTEIN SPT2 HOMOLOG"/>
    <property type="match status" value="1"/>
</dbReference>
<feature type="region of interest" description="Disordered" evidence="5">
    <location>
        <begin position="111"/>
        <end position="277"/>
    </location>
</feature>
<feature type="compositionally biased region" description="Basic and acidic residues" evidence="5">
    <location>
        <begin position="512"/>
        <end position="531"/>
    </location>
</feature>
<gene>
    <name evidence="7" type="ORF">RRG08_054156</name>
</gene>
<dbReference type="GO" id="GO:0003677">
    <property type="term" value="F:DNA binding"/>
    <property type="evidence" value="ECO:0007669"/>
    <property type="project" value="TreeGrafter"/>
</dbReference>
<feature type="domain" description="SPT2 homolog N-terminal" evidence="6">
    <location>
        <begin position="1"/>
        <end position="81"/>
    </location>
</feature>
<feature type="region of interest" description="Disordered" evidence="5">
    <location>
        <begin position="14"/>
        <end position="96"/>
    </location>
</feature>
<feature type="compositionally biased region" description="Basic residues" evidence="5">
    <location>
        <begin position="196"/>
        <end position="207"/>
    </location>
</feature>
<protein>
    <recommendedName>
        <fullName evidence="2">Protein SPT2 homolog</fullName>
    </recommendedName>
</protein>
<dbReference type="InterPro" id="IPR054552">
    <property type="entry name" value="SPT2_N"/>
</dbReference>
<feature type="compositionally biased region" description="Basic and acidic residues" evidence="5">
    <location>
        <begin position="401"/>
        <end position="417"/>
    </location>
</feature>
<dbReference type="SMART" id="SM00784">
    <property type="entry name" value="SPT2"/>
    <property type="match status" value="1"/>
</dbReference>
<evidence type="ECO:0000256" key="1">
    <source>
        <dbReference type="ARBA" id="ARBA00006461"/>
    </source>
</evidence>
<feature type="compositionally biased region" description="Basic and acidic residues" evidence="5">
    <location>
        <begin position="317"/>
        <end position="327"/>
    </location>
</feature>
<proteinExistence type="inferred from homology"/>
<evidence type="ECO:0000256" key="3">
    <source>
        <dbReference type="ARBA" id="ARBA00023054"/>
    </source>
</evidence>
<dbReference type="PANTHER" id="PTHR22691">
    <property type="entry name" value="YEAST SPT2-RELATED"/>
    <property type="match status" value="1"/>
</dbReference>
<dbReference type="EMBL" id="JAWDGP010002797">
    <property type="protein sequence ID" value="KAK3779902.1"/>
    <property type="molecule type" value="Genomic_DNA"/>
</dbReference>
<feature type="compositionally biased region" description="Low complexity" evidence="5">
    <location>
        <begin position="135"/>
        <end position="151"/>
    </location>
</feature>
<dbReference type="InterPro" id="IPR013256">
    <property type="entry name" value="Chromatin_SPT2"/>
</dbReference>
<reference evidence="7" key="1">
    <citation type="journal article" date="2023" name="G3 (Bethesda)">
        <title>A reference genome for the long-term kleptoplast-retaining sea slug Elysia crispata morphotype clarki.</title>
        <authorList>
            <person name="Eastman K.E."/>
            <person name="Pendleton A.L."/>
            <person name="Shaikh M.A."/>
            <person name="Suttiyut T."/>
            <person name="Ogas R."/>
            <person name="Tomko P."/>
            <person name="Gavelis G."/>
            <person name="Widhalm J.R."/>
            <person name="Wisecaver J.H."/>
        </authorList>
    </citation>
    <scope>NUCLEOTIDE SEQUENCE</scope>
    <source>
        <strain evidence="7">ECLA1</strain>
    </source>
</reference>
<feature type="region of interest" description="Disordered" evidence="5">
    <location>
        <begin position="300"/>
        <end position="327"/>
    </location>
</feature>
<comment type="caution">
    <text evidence="7">The sequence shown here is derived from an EMBL/GenBank/DDBJ whole genome shotgun (WGS) entry which is preliminary data.</text>
</comment>
<feature type="compositionally biased region" description="Basic and acidic residues" evidence="5">
    <location>
        <begin position="32"/>
        <end position="85"/>
    </location>
</feature>
<feature type="compositionally biased region" description="Low complexity" evidence="5">
    <location>
        <begin position="174"/>
        <end position="195"/>
    </location>
</feature>
<feature type="region of interest" description="Disordered" evidence="5">
    <location>
        <begin position="373"/>
        <end position="662"/>
    </location>
</feature>
<organism evidence="7 8">
    <name type="scientific">Elysia crispata</name>
    <name type="common">lettuce slug</name>
    <dbReference type="NCBI Taxonomy" id="231223"/>
    <lineage>
        <taxon>Eukaryota</taxon>
        <taxon>Metazoa</taxon>
        <taxon>Spiralia</taxon>
        <taxon>Lophotrochozoa</taxon>
        <taxon>Mollusca</taxon>
        <taxon>Gastropoda</taxon>
        <taxon>Heterobranchia</taxon>
        <taxon>Euthyneura</taxon>
        <taxon>Panpulmonata</taxon>
        <taxon>Sacoglossa</taxon>
        <taxon>Placobranchoidea</taxon>
        <taxon>Plakobranchidae</taxon>
        <taxon>Elysia</taxon>
    </lineage>
</organism>